<evidence type="ECO:0000313" key="8">
    <source>
        <dbReference type="EMBL" id="OGY40679.1"/>
    </source>
</evidence>
<keyword evidence="4" id="KW-0238">DNA-binding</keyword>
<keyword evidence="4" id="KW-0963">Cytoplasm</keyword>
<comment type="similarity">
    <text evidence="1 4">Belongs to the TACO1 family.</text>
</comment>
<gene>
    <name evidence="8" type="ORF">A2570_00920</name>
</gene>
<evidence type="ECO:0000256" key="4">
    <source>
        <dbReference type="HAMAP-Rule" id="MF_00693"/>
    </source>
</evidence>
<dbReference type="InterPro" id="IPR026564">
    <property type="entry name" value="Transcrip_reg_TACO1-like_dom3"/>
</dbReference>
<dbReference type="PANTHER" id="PTHR12532:SF0">
    <property type="entry name" value="TRANSLATIONAL ACTIVATOR OF CYTOCHROME C OXIDASE 1"/>
    <property type="match status" value="1"/>
</dbReference>
<dbReference type="Proteomes" id="UP000178570">
    <property type="component" value="Unassembled WGS sequence"/>
</dbReference>
<dbReference type="GO" id="GO:0006355">
    <property type="term" value="P:regulation of DNA-templated transcription"/>
    <property type="evidence" value="ECO:0007669"/>
    <property type="project" value="UniProtKB-UniRule"/>
</dbReference>
<dbReference type="GO" id="GO:0005737">
    <property type="term" value="C:cytoplasm"/>
    <property type="evidence" value="ECO:0007669"/>
    <property type="project" value="UniProtKB-SubCell"/>
</dbReference>
<comment type="caution">
    <text evidence="8">The sequence shown here is derived from an EMBL/GenBank/DDBJ whole genome shotgun (WGS) entry which is preliminary data.</text>
</comment>
<protein>
    <recommendedName>
        <fullName evidence="4">Probable transcriptional regulatory protein A2570_00920</fullName>
    </recommendedName>
</protein>
<evidence type="ECO:0000259" key="6">
    <source>
        <dbReference type="Pfam" id="PF01709"/>
    </source>
</evidence>
<dbReference type="HAMAP" id="MF_00693">
    <property type="entry name" value="Transcrip_reg_TACO1"/>
    <property type="match status" value="1"/>
</dbReference>
<sequence>MSGHSKWAKLKHTKPATDEKKSRGFSRHSNLITIAAKQGGNPDPKLNPFLKEAIEKARQINMPRENIERAIKRGLGLIPGVIFEELSLEAYGPAGVALVIQIATDNKNRSIPEIRKIISDSGGSMANPGSVLWLFKEMGKIIVFETSWLEEPGVELKIIELGAEEVVKEKSEVFIFCHKDDLKKIEELLKEKGVPYEASIELVPENIIAIKNPGDKTKITKLLGNLESREDMNAIFHNADLED</sequence>
<comment type="subcellular location">
    <subcellularLocation>
        <location evidence="4">Cytoplasm</location>
    </subcellularLocation>
</comment>
<reference evidence="8 9" key="1">
    <citation type="journal article" date="2016" name="Nat. Commun.">
        <title>Thousands of microbial genomes shed light on interconnected biogeochemical processes in an aquifer system.</title>
        <authorList>
            <person name="Anantharaman K."/>
            <person name="Brown C.T."/>
            <person name="Hug L.A."/>
            <person name="Sharon I."/>
            <person name="Castelle C.J."/>
            <person name="Probst A.J."/>
            <person name="Thomas B.C."/>
            <person name="Singh A."/>
            <person name="Wilkins M.J."/>
            <person name="Karaoz U."/>
            <person name="Brodie E.L."/>
            <person name="Williams K.H."/>
            <person name="Hubbard S.S."/>
            <person name="Banfield J.F."/>
        </authorList>
    </citation>
    <scope>NUCLEOTIDE SEQUENCE [LARGE SCALE GENOMIC DNA]</scope>
</reference>
<evidence type="ECO:0000313" key="9">
    <source>
        <dbReference type="Proteomes" id="UP000178570"/>
    </source>
</evidence>
<proteinExistence type="inferred from homology"/>
<evidence type="ECO:0000256" key="5">
    <source>
        <dbReference type="SAM" id="MobiDB-lite"/>
    </source>
</evidence>
<keyword evidence="2 4" id="KW-0805">Transcription regulation</keyword>
<dbReference type="GO" id="GO:0003677">
    <property type="term" value="F:DNA binding"/>
    <property type="evidence" value="ECO:0007669"/>
    <property type="project" value="UniProtKB-UniRule"/>
</dbReference>
<dbReference type="EMBL" id="MHHY01000006">
    <property type="protein sequence ID" value="OGY40679.1"/>
    <property type="molecule type" value="Genomic_DNA"/>
</dbReference>
<dbReference type="AlphaFoldDB" id="A0A1G1XKX1"/>
<feature type="domain" description="TACO1/YebC-like second and third" evidence="6">
    <location>
        <begin position="83"/>
        <end position="239"/>
    </location>
</feature>
<feature type="domain" description="TACO1/YebC-like N-terminal" evidence="7">
    <location>
        <begin position="5"/>
        <end position="76"/>
    </location>
</feature>
<evidence type="ECO:0000256" key="3">
    <source>
        <dbReference type="ARBA" id="ARBA00023163"/>
    </source>
</evidence>
<accession>A0A1G1XKX1</accession>
<dbReference type="InterPro" id="IPR017856">
    <property type="entry name" value="Integrase-like_N"/>
</dbReference>
<dbReference type="FunFam" id="1.10.10.200:FF:000002">
    <property type="entry name" value="Probable transcriptional regulatory protein CLM62_37755"/>
    <property type="match status" value="1"/>
</dbReference>
<dbReference type="SUPFAM" id="SSF75625">
    <property type="entry name" value="YebC-like"/>
    <property type="match status" value="1"/>
</dbReference>
<dbReference type="InterPro" id="IPR049083">
    <property type="entry name" value="TACO1_YebC_N"/>
</dbReference>
<dbReference type="Gene3D" id="1.10.10.200">
    <property type="match status" value="1"/>
</dbReference>
<feature type="compositionally biased region" description="Basic residues" evidence="5">
    <location>
        <begin position="1"/>
        <end position="14"/>
    </location>
</feature>
<evidence type="ECO:0000256" key="1">
    <source>
        <dbReference type="ARBA" id="ARBA00008724"/>
    </source>
</evidence>
<organism evidence="8 9">
    <name type="scientific">Candidatus Brennerbacteria bacterium RIFOXYD1_FULL_41_16</name>
    <dbReference type="NCBI Taxonomy" id="1797529"/>
    <lineage>
        <taxon>Bacteria</taxon>
        <taxon>Candidatus Brenneribacteriota</taxon>
    </lineage>
</organism>
<dbReference type="Gene3D" id="3.30.70.980">
    <property type="match status" value="2"/>
</dbReference>
<evidence type="ECO:0000259" key="7">
    <source>
        <dbReference type="Pfam" id="PF20772"/>
    </source>
</evidence>
<dbReference type="Pfam" id="PF20772">
    <property type="entry name" value="TACO1_YebC_N"/>
    <property type="match status" value="1"/>
</dbReference>
<dbReference type="STRING" id="1797529.A2570_00920"/>
<dbReference type="InterPro" id="IPR002876">
    <property type="entry name" value="Transcrip_reg_TACO1-like"/>
</dbReference>
<dbReference type="NCBIfam" id="TIGR01033">
    <property type="entry name" value="YebC/PmpR family DNA-binding transcriptional regulator"/>
    <property type="match status" value="1"/>
</dbReference>
<name>A0A1G1XKX1_9BACT</name>
<dbReference type="InterPro" id="IPR048300">
    <property type="entry name" value="TACO1_YebC-like_2nd/3rd_dom"/>
</dbReference>
<dbReference type="InterPro" id="IPR029072">
    <property type="entry name" value="YebC-like"/>
</dbReference>
<keyword evidence="3 4" id="KW-0804">Transcription</keyword>
<feature type="region of interest" description="Disordered" evidence="5">
    <location>
        <begin position="1"/>
        <end position="27"/>
    </location>
</feature>
<dbReference type="Pfam" id="PF01709">
    <property type="entry name" value="Transcrip_reg"/>
    <property type="match status" value="1"/>
</dbReference>
<evidence type="ECO:0000256" key="2">
    <source>
        <dbReference type="ARBA" id="ARBA00023015"/>
    </source>
</evidence>
<dbReference type="PANTHER" id="PTHR12532">
    <property type="entry name" value="TRANSLATIONAL ACTIVATOR OF CYTOCHROME C OXIDASE 1"/>
    <property type="match status" value="1"/>
</dbReference>